<dbReference type="PANTHER" id="PTHR35005">
    <property type="entry name" value="3-DEHYDRO-SCYLLO-INOSOSE HYDROLASE"/>
    <property type="match status" value="1"/>
</dbReference>
<dbReference type="EC" id="3.5.2.10" evidence="7"/>
<dbReference type="InterPro" id="IPR003785">
    <property type="entry name" value="Creatininase/forma_Hydrolase"/>
</dbReference>
<reference evidence="7 9" key="2">
    <citation type="submission" date="2018-06" db="EMBL/GenBank/DDBJ databases">
        <authorList>
            <consortium name="Pathogen Informatics"/>
            <person name="Doyle S."/>
        </authorList>
    </citation>
    <scope>NUCLEOTIDE SEQUENCE [LARGE SCALE GENOMIC DNA]</scope>
    <source>
        <strain evidence="7 9">NCTC13291</strain>
    </source>
</reference>
<dbReference type="EMBL" id="UGVN01000001">
    <property type="protein sequence ID" value="SUE41489.1"/>
    <property type="molecule type" value="Genomic_DNA"/>
</dbReference>
<sequence>MPIRTRFWAELRWPEFRDLPENTVAVLPIAATEQHGPHLPVSTDQTINAGILARALTHCPPELPLLVLPHQAVGLSVEHLAFPGTLTLDEEGFLALVTAIGASAARAGVRRLVVMNAHGGNGAMLEVACRRLRAAHRILAVSAHWDRMGRPGELADPLEARYGIHAGRDETALMLRLSPQDVDRAAMADFPSARRRLEEQAPAIASSLGATLAWQAQDLNPAGAVGNAAKATAEMGEALLDFAARRMAGLWRQVAAVDLDAWLRDMPGDMNGGISGAP</sequence>
<name>A0A1S8D9S1_9PROT</name>
<keyword evidence="3 7" id="KW-0378">Hydrolase</keyword>
<dbReference type="Proteomes" id="UP000054844">
    <property type="component" value="Unassembled WGS sequence"/>
</dbReference>
<dbReference type="OrthoDB" id="9801445at2"/>
<evidence type="ECO:0000256" key="4">
    <source>
        <dbReference type="ARBA" id="ARBA00022833"/>
    </source>
</evidence>
<dbReference type="Pfam" id="PF02633">
    <property type="entry name" value="Creatininase"/>
    <property type="match status" value="1"/>
</dbReference>
<dbReference type="GO" id="GO:0047789">
    <property type="term" value="F:creatininase activity"/>
    <property type="evidence" value="ECO:0007669"/>
    <property type="project" value="UniProtKB-EC"/>
</dbReference>
<gene>
    <name evidence="7" type="primary">crnA_4</name>
    <name evidence="6" type="ORF">APZ41_005400</name>
    <name evidence="7" type="ORF">NCTC13291_03078</name>
</gene>
<evidence type="ECO:0000313" key="8">
    <source>
        <dbReference type="Proteomes" id="UP000054844"/>
    </source>
</evidence>
<proteinExistence type="inferred from homology"/>
<accession>A0A1S8D9S1</accession>
<dbReference type="PANTHER" id="PTHR35005:SF1">
    <property type="entry name" value="2-AMINO-5-FORMYLAMINO-6-RIBOSYLAMINOPYRIMIDIN-4(3H)-ONE 5'-MONOPHOSPHATE DEFORMYLASE"/>
    <property type="match status" value="1"/>
</dbReference>
<dbReference type="SUPFAM" id="SSF102215">
    <property type="entry name" value="Creatininase"/>
    <property type="match status" value="1"/>
</dbReference>
<dbReference type="InterPro" id="IPR024087">
    <property type="entry name" value="Creatininase-like_sf"/>
</dbReference>
<dbReference type="RefSeq" id="WP_019460636.1">
    <property type="nucleotide sequence ID" value="NZ_AP031462.1"/>
</dbReference>
<evidence type="ECO:0000313" key="6">
    <source>
        <dbReference type="EMBL" id="ONH84248.1"/>
    </source>
</evidence>
<keyword evidence="8" id="KW-1185">Reference proteome</keyword>
<dbReference type="GO" id="GO:0009231">
    <property type="term" value="P:riboflavin biosynthetic process"/>
    <property type="evidence" value="ECO:0007669"/>
    <property type="project" value="TreeGrafter"/>
</dbReference>
<organism evidence="6 8">
    <name type="scientific">Roseomonas mucosa</name>
    <dbReference type="NCBI Taxonomy" id="207340"/>
    <lineage>
        <taxon>Bacteria</taxon>
        <taxon>Pseudomonadati</taxon>
        <taxon>Pseudomonadota</taxon>
        <taxon>Alphaproteobacteria</taxon>
        <taxon>Acetobacterales</taxon>
        <taxon>Roseomonadaceae</taxon>
        <taxon>Roseomonas</taxon>
    </lineage>
</organism>
<reference evidence="6 8" key="1">
    <citation type="submission" date="2016-12" db="EMBL/GenBank/DDBJ databases">
        <title>Draft genome sequence of Roseomonas mucosa strain AU37, isolated from a peripheral intravenous catheter.</title>
        <authorList>
            <person name="Choudhury M.A."/>
            <person name="Sidjabat H.E."/>
            <person name="Wailan A.M."/>
            <person name="Zhang L."/>
            <person name="Marsh N.M."/>
            <person name="Rickard C.M."/>
            <person name="Davies M."/>
            <person name="Mcmillan D.J."/>
        </authorList>
    </citation>
    <scope>NUCLEOTIDE SEQUENCE [LARGE SCALE GENOMIC DNA]</scope>
    <source>
        <strain evidence="6 8">SAVE376</strain>
    </source>
</reference>
<dbReference type="EMBL" id="LLWF02000010">
    <property type="protein sequence ID" value="ONH84248.1"/>
    <property type="molecule type" value="Genomic_DNA"/>
</dbReference>
<evidence type="ECO:0000256" key="5">
    <source>
        <dbReference type="ARBA" id="ARBA00024029"/>
    </source>
</evidence>
<evidence type="ECO:0000256" key="2">
    <source>
        <dbReference type="ARBA" id="ARBA00022723"/>
    </source>
</evidence>
<protein>
    <submittedName>
        <fullName evidence="7">Creatinine amidohydrolase</fullName>
        <ecNumber evidence="7">3.5.2.10</ecNumber>
    </submittedName>
</protein>
<comment type="cofactor">
    <cofactor evidence="1">
        <name>Zn(2+)</name>
        <dbReference type="ChEBI" id="CHEBI:29105"/>
    </cofactor>
</comment>
<keyword evidence="4" id="KW-0862">Zinc</keyword>
<dbReference type="Proteomes" id="UP000254919">
    <property type="component" value="Unassembled WGS sequence"/>
</dbReference>
<evidence type="ECO:0000313" key="7">
    <source>
        <dbReference type="EMBL" id="SUE41489.1"/>
    </source>
</evidence>
<dbReference type="GO" id="GO:0016811">
    <property type="term" value="F:hydrolase activity, acting on carbon-nitrogen (but not peptide) bonds, in linear amides"/>
    <property type="evidence" value="ECO:0007669"/>
    <property type="project" value="TreeGrafter"/>
</dbReference>
<keyword evidence="2" id="KW-0479">Metal-binding</keyword>
<dbReference type="AlphaFoldDB" id="A0A1S8D9S1"/>
<dbReference type="GO" id="GO:0046872">
    <property type="term" value="F:metal ion binding"/>
    <property type="evidence" value="ECO:0007669"/>
    <property type="project" value="UniProtKB-KW"/>
</dbReference>
<dbReference type="Gene3D" id="3.40.50.10310">
    <property type="entry name" value="Creatininase"/>
    <property type="match status" value="1"/>
</dbReference>
<dbReference type="GeneID" id="99634212"/>
<evidence type="ECO:0000313" key="9">
    <source>
        <dbReference type="Proteomes" id="UP000254919"/>
    </source>
</evidence>
<dbReference type="STRING" id="207340.APZ41_005400"/>
<evidence type="ECO:0000256" key="3">
    <source>
        <dbReference type="ARBA" id="ARBA00022801"/>
    </source>
</evidence>
<comment type="similarity">
    <text evidence="5">Belongs to the creatininase superfamily.</text>
</comment>
<evidence type="ECO:0000256" key="1">
    <source>
        <dbReference type="ARBA" id="ARBA00001947"/>
    </source>
</evidence>